<comment type="caution">
    <text evidence="2">The sequence shown here is derived from an EMBL/GenBank/DDBJ whole genome shotgun (WGS) entry which is preliminary data.</text>
</comment>
<dbReference type="Proteomes" id="UP000664761">
    <property type="component" value="Unassembled WGS sequence"/>
</dbReference>
<name>A0ABS3F1H6_9PROT</name>
<dbReference type="Pfam" id="PF07411">
    <property type="entry name" value="DUF1508"/>
    <property type="match status" value="1"/>
</dbReference>
<dbReference type="SUPFAM" id="SSF160113">
    <property type="entry name" value="YegP-like"/>
    <property type="match status" value="1"/>
</dbReference>
<dbReference type="RefSeq" id="WP_207041330.1">
    <property type="nucleotide sequence ID" value="NZ_JAFLNC010000001.1"/>
</dbReference>
<dbReference type="InterPro" id="IPR010879">
    <property type="entry name" value="DUF1508"/>
</dbReference>
<proteinExistence type="predicted"/>
<dbReference type="Gene3D" id="3.30.160.160">
    <property type="entry name" value="YegP-like"/>
    <property type="match status" value="1"/>
</dbReference>
<protein>
    <submittedName>
        <fullName evidence="2">DUF1508 domain-containing protein</fullName>
    </submittedName>
</protein>
<dbReference type="EMBL" id="JAFLNC010000001">
    <property type="protein sequence ID" value="MBO0332290.1"/>
    <property type="molecule type" value="Genomic_DNA"/>
</dbReference>
<accession>A0ABS3F1H6</accession>
<organism evidence="2 3">
    <name type="scientific">Sneathiella sedimenti</name>
    <dbReference type="NCBI Taxonomy" id="2816034"/>
    <lineage>
        <taxon>Bacteria</taxon>
        <taxon>Pseudomonadati</taxon>
        <taxon>Pseudomonadota</taxon>
        <taxon>Alphaproteobacteria</taxon>
        <taxon>Sneathiellales</taxon>
        <taxon>Sneathiellaceae</taxon>
        <taxon>Sneathiella</taxon>
    </lineage>
</organism>
<gene>
    <name evidence="2" type="ORF">J0X12_01600</name>
</gene>
<evidence type="ECO:0000259" key="1">
    <source>
        <dbReference type="Pfam" id="PF07411"/>
    </source>
</evidence>
<evidence type="ECO:0000313" key="3">
    <source>
        <dbReference type="Proteomes" id="UP000664761"/>
    </source>
</evidence>
<dbReference type="InterPro" id="IPR036913">
    <property type="entry name" value="YegP-like_sf"/>
</dbReference>
<keyword evidence="3" id="KW-1185">Reference proteome</keyword>
<feature type="domain" description="DUF1508" evidence="1">
    <location>
        <begin position="19"/>
        <end position="49"/>
    </location>
</feature>
<evidence type="ECO:0000313" key="2">
    <source>
        <dbReference type="EMBL" id="MBO0332290.1"/>
    </source>
</evidence>
<sequence>MTDKGARDKWEFYQDHNAKHHKWRWRRTAPNGRIVGASTQGYAEKEECIENAERNGYVKSNDHA</sequence>
<reference evidence="2 3" key="1">
    <citation type="submission" date="2021-03" db="EMBL/GenBank/DDBJ databases">
        <title>Sneathiella sp. CAU 1612 isolated from Kang Won-do.</title>
        <authorList>
            <person name="Kim W."/>
        </authorList>
    </citation>
    <scope>NUCLEOTIDE SEQUENCE [LARGE SCALE GENOMIC DNA]</scope>
    <source>
        <strain evidence="2 3">CAU 1612</strain>
    </source>
</reference>